<organism evidence="1">
    <name type="scientific">Arundo donax</name>
    <name type="common">Giant reed</name>
    <name type="synonym">Donax arundinaceus</name>
    <dbReference type="NCBI Taxonomy" id="35708"/>
    <lineage>
        <taxon>Eukaryota</taxon>
        <taxon>Viridiplantae</taxon>
        <taxon>Streptophyta</taxon>
        <taxon>Embryophyta</taxon>
        <taxon>Tracheophyta</taxon>
        <taxon>Spermatophyta</taxon>
        <taxon>Magnoliopsida</taxon>
        <taxon>Liliopsida</taxon>
        <taxon>Poales</taxon>
        <taxon>Poaceae</taxon>
        <taxon>PACMAD clade</taxon>
        <taxon>Arundinoideae</taxon>
        <taxon>Arundineae</taxon>
        <taxon>Arundo</taxon>
    </lineage>
</organism>
<reference evidence="1" key="2">
    <citation type="journal article" date="2015" name="Data Brief">
        <title>Shoot transcriptome of the giant reed, Arundo donax.</title>
        <authorList>
            <person name="Barrero R.A."/>
            <person name="Guerrero F.D."/>
            <person name="Moolhuijzen P."/>
            <person name="Goolsby J.A."/>
            <person name="Tidwell J."/>
            <person name="Bellgard S.E."/>
            <person name="Bellgard M.I."/>
        </authorList>
    </citation>
    <scope>NUCLEOTIDE SEQUENCE</scope>
    <source>
        <tissue evidence="1">Shoot tissue taken approximately 20 cm above the soil surface</tissue>
    </source>
</reference>
<proteinExistence type="predicted"/>
<evidence type="ECO:0000313" key="1">
    <source>
        <dbReference type="EMBL" id="JAE25380.1"/>
    </source>
</evidence>
<dbReference type="EMBL" id="GBRH01172516">
    <property type="protein sequence ID" value="JAE25380.1"/>
    <property type="molecule type" value="Transcribed_RNA"/>
</dbReference>
<accession>A0A0A9GJS0</accession>
<protein>
    <submittedName>
        <fullName evidence="1">Uncharacterized protein</fullName>
    </submittedName>
</protein>
<name>A0A0A9GJS0_ARUDO</name>
<sequence length="10" mass="1113">MQTAASYLQT</sequence>
<reference evidence="1" key="1">
    <citation type="submission" date="2014-09" db="EMBL/GenBank/DDBJ databases">
        <authorList>
            <person name="Magalhaes I.L.F."/>
            <person name="Oliveira U."/>
            <person name="Santos F.R."/>
            <person name="Vidigal T.H.D.A."/>
            <person name="Brescovit A.D."/>
            <person name="Santos A.J."/>
        </authorList>
    </citation>
    <scope>NUCLEOTIDE SEQUENCE</scope>
    <source>
        <tissue evidence="1">Shoot tissue taken approximately 20 cm above the soil surface</tissue>
    </source>
</reference>